<dbReference type="NCBIfam" id="NF001138">
    <property type="entry name" value="PRK00143.1"/>
    <property type="match status" value="1"/>
</dbReference>
<keyword evidence="4 11" id="KW-0819">tRNA processing</keyword>
<sequence length="358" mass="39500">MERKKIVIGMSGGVDSSVAAYLLKQAGHEVVGVTMQTWPGDKKEMVADHDSGMLEDAGRVASALGISHSVVDFHQVFDACVKDYFVQEYVKGRTPNPCVVCNRHVKWEALLSYAREIGADGIATGHYARIVRLENGRYTLKRAVGDAKDQTYALYRLSQEQLAHTWMPVGEYTKDEIRAMAKKIGLDVADKPDSQEICFIPDHDYAGFIERRLGRAIPEGNYVDRQGNVLGTHKGIIHYTVGQRKGLGIALGHPAFVTEIRPETNEVVLGENTDLFSDELLCDELHFMGMKDLTEGMEITAKIRYNHSGAAARLYSAGSGRIRCVFETPQRAATPGQAVVFYRDGCVMGGGTIRKGMQ</sequence>
<dbReference type="Pfam" id="PF20259">
    <property type="entry name" value="tRNA_Me_trans_M"/>
    <property type="match status" value="1"/>
</dbReference>
<keyword evidence="8 11" id="KW-1015">Disulfide bond</keyword>
<dbReference type="InterPro" id="IPR014729">
    <property type="entry name" value="Rossmann-like_a/b/a_fold"/>
</dbReference>
<keyword evidence="2 11" id="KW-0820">tRNA-binding</keyword>
<feature type="binding site" evidence="11">
    <location>
        <position position="125"/>
    </location>
    <ligand>
        <name>ATP</name>
        <dbReference type="ChEBI" id="CHEBI:30616"/>
    </ligand>
</feature>
<dbReference type="InterPro" id="IPR046885">
    <property type="entry name" value="MnmA-like_C"/>
</dbReference>
<evidence type="ECO:0000256" key="2">
    <source>
        <dbReference type="ARBA" id="ARBA00022555"/>
    </source>
</evidence>
<keyword evidence="7 11" id="KW-0694">RNA-binding</keyword>
<dbReference type="GO" id="GO:0005524">
    <property type="term" value="F:ATP binding"/>
    <property type="evidence" value="ECO:0007669"/>
    <property type="project" value="UniProtKB-KW"/>
</dbReference>
<dbReference type="Gene3D" id="2.40.30.10">
    <property type="entry name" value="Translation factors"/>
    <property type="match status" value="1"/>
</dbReference>
<feature type="domain" description="tRNA-specific 2-thiouridylase MnmA-like C-terminal" evidence="12">
    <location>
        <begin position="277"/>
        <end position="353"/>
    </location>
</feature>
<dbReference type="InterPro" id="IPR004506">
    <property type="entry name" value="MnmA-like"/>
</dbReference>
<protein>
    <recommendedName>
        <fullName evidence="11">tRNA-specific 2-thiouridylase MnmA</fullName>
        <ecNumber evidence="11">2.8.1.13</ecNumber>
    </recommendedName>
</protein>
<comment type="similarity">
    <text evidence="11">Belongs to the MnmA/TRMU family.</text>
</comment>
<dbReference type="GO" id="GO:0002143">
    <property type="term" value="P:tRNA wobble position uridine thiolation"/>
    <property type="evidence" value="ECO:0007669"/>
    <property type="project" value="TreeGrafter"/>
</dbReference>
<evidence type="ECO:0000259" key="12">
    <source>
        <dbReference type="Pfam" id="PF20258"/>
    </source>
</evidence>
<organism evidence="14 15">
    <name type="scientific">Candidatus Blautia gallistercoris</name>
    <dbReference type="NCBI Taxonomy" id="2838490"/>
    <lineage>
        <taxon>Bacteria</taxon>
        <taxon>Bacillati</taxon>
        <taxon>Bacillota</taxon>
        <taxon>Clostridia</taxon>
        <taxon>Lachnospirales</taxon>
        <taxon>Lachnospiraceae</taxon>
        <taxon>Blautia</taxon>
    </lineage>
</organism>
<reference evidence="14" key="2">
    <citation type="submission" date="2021-04" db="EMBL/GenBank/DDBJ databases">
        <authorList>
            <person name="Gilroy R."/>
        </authorList>
    </citation>
    <scope>NUCLEOTIDE SEQUENCE</scope>
    <source>
        <strain evidence="14">ChiSjej1B19-8411</strain>
    </source>
</reference>
<comment type="subcellular location">
    <subcellularLocation>
        <location evidence="11">Cytoplasm</location>
    </subcellularLocation>
</comment>
<evidence type="ECO:0000256" key="6">
    <source>
        <dbReference type="ARBA" id="ARBA00022840"/>
    </source>
</evidence>
<evidence type="ECO:0000256" key="4">
    <source>
        <dbReference type="ARBA" id="ARBA00022694"/>
    </source>
</evidence>
<dbReference type="GO" id="GO:0000049">
    <property type="term" value="F:tRNA binding"/>
    <property type="evidence" value="ECO:0007669"/>
    <property type="project" value="UniProtKB-KW"/>
</dbReference>
<feature type="site" description="Interaction with tRNA" evidence="11">
    <location>
        <position position="126"/>
    </location>
</feature>
<proteinExistence type="inferred from homology"/>
<keyword evidence="6 11" id="KW-0067">ATP-binding</keyword>
<dbReference type="NCBIfam" id="TIGR00420">
    <property type="entry name" value="trmU"/>
    <property type="match status" value="1"/>
</dbReference>
<dbReference type="GO" id="GO:0103016">
    <property type="term" value="F:tRNA-uridine 2-sulfurtransferase activity"/>
    <property type="evidence" value="ECO:0007669"/>
    <property type="project" value="UniProtKB-EC"/>
</dbReference>
<comment type="function">
    <text evidence="10 11">Catalyzes the 2-thiolation of uridine at the wobble position (U34) of tRNA, leading to the formation of s(2)U34.</text>
</comment>
<feature type="active site" description="Nucleophile" evidence="11">
    <location>
        <position position="101"/>
    </location>
</feature>
<dbReference type="AlphaFoldDB" id="A0A9D1WH93"/>
<evidence type="ECO:0000256" key="9">
    <source>
        <dbReference type="ARBA" id="ARBA00051542"/>
    </source>
</evidence>
<feature type="site" description="Interaction with tRNA" evidence="11">
    <location>
        <position position="337"/>
    </location>
</feature>
<dbReference type="EC" id="2.8.1.13" evidence="11"/>
<evidence type="ECO:0000256" key="8">
    <source>
        <dbReference type="ARBA" id="ARBA00023157"/>
    </source>
</evidence>
<feature type="binding site" evidence="11">
    <location>
        <begin position="9"/>
        <end position="16"/>
    </location>
    <ligand>
        <name>ATP</name>
        <dbReference type="ChEBI" id="CHEBI:30616"/>
    </ligand>
</feature>
<dbReference type="InterPro" id="IPR046884">
    <property type="entry name" value="MnmA-like_central"/>
</dbReference>
<evidence type="ECO:0000256" key="5">
    <source>
        <dbReference type="ARBA" id="ARBA00022741"/>
    </source>
</evidence>
<feature type="region of interest" description="Interaction with tRNA" evidence="11">
    <location>
        <begin position="148"/>
        <end position="150"/>
    </location>
</feature>
<evidence type="ECO:0000313" key="15">
    <source>
        <dbReference type="Proteomes" id="UP000886817"/>
    </source>
</evidence>
<dbReference type="HAMAP" id="MF_00144">
    <property type="entry name" value="tRNA_thiouridyl_MnmA"/>
    <property type="match status" value="1"/>
</dbReference>
<keyword evidence="5 11" id="KW-0547">Nucleotide-binding</keyword>
<dbReference type="Pfam" id="PF03054">
    <property type="entry name" value="tRNA_Me_trans"/>
    <property type="match status" value="1"/>
</dbReference>
<evidence type="ECO:0000313" key="14">
    <source>
        <dbReference type="EMBL" id="HIX58142.1"/>
    </source>
</evidence>
<feature type="domain" description="tRNA-specific 2-thiouridylase MnmA-like central" evidence="13">
    <location>
        <begin position="208"/>
        <end position="270"/>
    </location>
</feature>
<feature type="region of interest" description="Interaction with tRNA" evidence="11">
    <location>
        <begin position="304"/>
        <end position="305"/>
    </location>
</feature>
<comment type="caution">
    <text evidence="14">The sequence shown here is derived from an EMBL/GenBank/DDBJ whole genome shotgun (WGS) entry which is preliminary data.</text>
</comment>
<evidence type="ECO:0000256" key="3">
    <source>
        <dbReference type="ARBA" id="ARBA00022679"/>
    </source>
</evidence>
<evidence type="ECO:0000256" key="1">
    <source>
        <dbReference type="ARBA" id="ARBA00022490"/>
    </source>
</evidence>
<evidence type="ECO:0000256" key="11">
    <source>
        <dbReference type="HAMAP-Rule" id="MF_00144"/>
    </source>
</evidence>
<feature type="disulfide bond" description="Alternate" evidence="11">
    <location>
        <begin position="101"/>
        <end position="198"/>
    </location>
</feature>
<dbReference type="PANTHER" id="PTHR11933">
    <property type="entry name" value="TRNA 5-METHYLAMINOMETHYL-2-THIOURIDYLATE -METHYLTRANSFERASE"/>
    <property type="match status" value="1"/>
</dbReference>
<keyword evidence="1 11" id="KW-0963">Cytoplasm</keyword>
<dbReference type="InterPro" id="IPR023382">
    <property type="entry name" value="MnmA-like_central_sf"/>
</dbReference>
<dbReference type="FunFam" id="3.40.50.620:FF:000115">
    <property type="entry name" value="tRNA-specific 2-thiouridylase MnmA"/>
    <property type="match status" value="1"/>
</dbReference>
<feature type="active site" description="Cysteine persulfide intermediate" evidence="11">
    <location>
        <position position="198"/>
    </location>
</feature>
<dbReference type="Pfam" id="PF20258">
    <property type="entry name" value="tRNA_Me_trans_C"/>
    <property type="match status" value="1"/>
</dbReference>
<name>A0A9D1WH93_9FIRM</name>
<feature type="binding site" evidence="11">
    <location>
        <position position="35"/>
    </location>
    <ligand>
        <name>ATP</name>
        <dbReference type="ChEBI" id="CHEBI:30616"/>
    </ligand>
</feature>
<comment type="caution">
    <text evidence="11">Lacks conserved residue(s) required for the propagation of feature annotation.</text>
</comment>
<keyword evidence="3 11" id="KW-0808">Transferase</keyword>
<comment type="catalytic activity">
    <reaction evidence="9 11">
        <text>S-sulfanyl-L-cysteinyl-[protein] + uridine(34) in tRNA + AH2 + ATP = 2-thiouridine(34) in tRNA + L-cysteinyl-[protein] + A + AMP + diphosphate + H(+)</text>
        <dbReference type="Rhea" id="RHEA:47032"/>
        <dbReference type="Rhea" id="RHEA-COMP:10131"/>
        <dbReference type="Rhea" id="RHEA-COMP:11726"/>
        <dbReference type="Rhea" id="RHEA-COMP:11727"/>
        <dbReference type="Rhea" id="RHEA-COMP:11728"/>
        <dbReference type="ChEBI" id="CHEBI:13193"/>
        <dbReference type="ChEBI" id="CHEBI:15378"/>
        <dbReference type="ChEBI" id="CHEBI:17499"/>
        <dbReference type="ChEBI" id="CHEBI:29950"/>
        <dbReference type="ChEBI" id="CHEBI:30616"/>
        <dbReference type="ChEBI" id="CHEBI:33019"/>
        <dbReference type="ChEBI" id="CHEBI:61963"/>
        <dbReference type="ChEBI" id="CHEBI:65315"/>
        <dbReference type="ChEBI" id="CHEBI:87170"/>
        <dbReference type="ChEBI" id="CHEBI:456215"/>
        <dbReference type="EC" id="2.8.1.13"/>
    </reaction>
</comment>
<dbReference type="Gene3D" id="2.30.30.280">
    <property type="entry name" value="Adenine nucleotide alpha hydrolases-like domains"/>
    <property type="match status" value="1"/>
</dbReference>
<dbReference type="CDD" id="cd01998">
    <property type="entry name" value="MnmA_TRMU-like"/>
    <property type="match status" value="1"/>
</dbReference>
<dbReference type="SUPFAM" id="SSF52402">
    <property type="entry name" value="Adenine nucleotide alpha hydrolases-like"/>
    <property type="match status" value="1"/>
</dbReference>
<dbReference type="EMBL" id="DXEX01000007">
    <property type="protein sequence ID" value="HIX58142.1"/>
    <property type="molecule type" value="Genomic_DNA"/>
</dbReference>
<dbReference type="Proteomes" id="UP000886817">
    <property type="component" value="Unassembled WGS sequence"/>
</dbReference>
<evidence type="ECO:0000256" key="10">
    <source>
        <dbReference type="ARBA" id="ARBA00056575"/>
    </source>
</evidence>
<gene>
    <name evidence="11 14" type="primary">mnmA</name>
    <name evidence="14" type="ORF">IAA45_00280</name>
</gene>
<dbReference type="GO" id="GO:0005737">
    <property type="term" value="C:cytoplasm"/>
    <property type="evidence" value="ECO:0007669"/>
    <property type="project" value="UniProtKB-SubCell"/>
</dbReference>
<dbReference type="Gene3D" id="3.40.50.620">
    <property type="entry name" value="HUPs"/>
    <property type="match status" value="1"/>
</dbReference>
<dbReference type="FunFam" id="2.30.30.280:FF:000001">
    <property type="entry name" value="tRNA-specific 2-thiouridylase MnmA"/>
    <property type="match status" value="1"/>
</dbReference>
<evidence type="ECO:0000256" key="7">
    <source>
        <dbReference type="ARBA" id="ARBA00022884"/>
    </source>
</evidence>
<evidence type="ECO:0000259" key="13">
    <source>
        <dbReference type="Pfam" id="PF20259"/>
    </source>
</evidence>
<dbReference type="PANTHER" id="PTHR11933:SF5">
    <property type="entry name" value="MITOCHONDRIAL TRNA-SPECIFIC 2-THIOURIDYLASE 1"/>
    <property type="match status" value="1"/>
</dbReference>
<accession>A0A9D1WH93</accession>
<reference evidence="14" key="1">
    <citation type="journal article" date="2021" name="PeerJ">
        <title>Extensive microbial diversity within the chicken gut microbiome revealed by metagenomics and culture.</title>
        <authorList>
            <person name="Gilroy R."/>
            <person name="Ravi A."/>
            <person name="Getino M."/>
            <person name="Pursley I."/>
            <person name="Horton D.L."/>
            <person name="Alikhan N.F."/>
            <person name="Baker D."/>
            <person name="Gharbi K."/>
            <person name="Hall N."/>
            <person name="Watson M."/>
            <person name="Adriaenssens E.M."/>
            <person name="Foster-Nyarko E."/>
            <person name="Jarju S."/>
            <person name="Secka A."/>
            <person name="Antonio M."/>
            <person name="Oren A."/>
            <person name="Chaudhuri R.R."/>
            <person name="La Ragione R."/>
            <person name="Hildebrand F."/>
            <person name="Pallen M.J."/>
        </authorList>
    </citation>
    <scope>NUCLEOTIDE SEQUENCE</scope>
    <source>
        <strain evidence="14">ChiSjej1B19-8411</strain>
    </source>
</reference>